<sequence length="387" mass="39699">MATQDKQKEKPVLSNLPDAEDDLDDLDDVLDQFTPALSGSNLVSPTPPPPTAAPASPATFGRPRTNTRVDVPPKSVPGGLGALDATAEEVDEDELSAEFSRELAKGMESLMREISGGALPGETPSSSGEGAGTGEGGAGGGALSDEETAKAFKAAWEAMLVEGMDGMAANDIAGLEEFLGQGAAKGKETGTSSTQQAGSGSAPQNEFQSKIKQAVDKLRESESNLQADSAPKSTPGSGPAPDSLEALLASLGDLGGLGGDGPEDEAELAGLLENMMGQLMSKEVLYEPLKELADSFPPYLASPPAPLSAEDRTRFENQLACVRRILAVFDKPGYSDENTADHTTISDLMAEMQGYGAPPSEVMGPLPPGMALGPDGLPQGAEGCIVA</sequence>
<feature type="compositionally biased region" description="Gly residues" evidence="1">
    <location>
        <begin position="129"/>
        <end position="142"/>
    </location>
</feature>
<feature type="compositionally biased region" description="Acidic residues" evidence="1">
    <location>
        <begin position="18"/>
        <end position="30"/>
    </location>
</feature>
<dbReference type="AlphaFoldDB" id="A0A9P7KAQ4"/>
<reference evidence="2" key="2">
    <citation type="submission" date="2021-10" db="EMBL/GenBank/DDBJ databases">
        <title>Phylogenomics reveals ancestral predisposition of the termite-cultivated fungus Termitomyces towards a domesticated lifestyle.</title>
        <authorList>
            <person name="Auxier B."/>
            <person name="Grum-Grzhimaylo A."/>
            <person name="Cardenas M.E."/>
            <person name="Lodge J.D."/>
            <person name="Laessoe T."/>
            <person name="Pedersen O."/>
            <person name="Smith M.E."/>
            <person name="Kuyper T.W."/>
            <person name="Franco-Molano E.A."/>
            <person name="Baroni T.J."/>
            <person name="Aanen D.K."/>
        </authorList>
    </citation>
    <scope>NUCLEOTIDE SEQUENCE</scope>
    <source>
        <strain evidence="2">AP01</strain>
        <tissue evidence="2">Mycelium</tissue>
    </source>
</reference>
<protein>
    <submittedName>
        <fullName evidence="2">Uncharacterized protein</fullName>
    </submittedName>
</protein>
<accession>A0A9P7KAQ4</accession>
<dbReference type="OrthoDB" id="21292at2759"/>
<feature type="compositionally biased region" description="Basic and acidic residues" evidence="1">
    <location>
        <begin position="1"/>
        <end position="11"/>
    </location>
</feature>
<gene>
    <name evidence="2" type="ORF">DXG03_002992</name>
</gene>
<evidence type="ECO:0000256" key="1">
    <source>
        <dbReference type="SAM" id="MobiDB-lite"/>
    </source>
</evidence>
<evidence type="ECO:0000313" key="2">
    <source>
        <dbReference type="EMBL" id="KAG5642344.1"/>
    </source>
</evidence>
<dbReference type="PANTHER" id="PTHR12774:SF2">
    <property type="entry name" value="PEROXISOMAL BIOGENESIS FACTOR 19"/>
    <property type="match status" value="1"/>
</dbReference>
<dbReference type="GO" id="GO:0045046">
    <property type="term" value="P:protein import into peroxisome membrane"/>
    <property type="evidence" value="ECO:0007669"/>
    <property type="project" value="TreeGrafter"/>
</dbReference>
<name>A0A9P7KAQ4_9AGAR</name>
<feature type="compositionally biased region" description="Acidic residues" evidence="1">
    <location>
        <begin position="86"/>
        <end position="96"/>
    </location>
</feature>
<feature type="region of interest" description="Disordered" evidence="1">
    <location>
        <begin position="111"/>
        <end position="145"/>
    </location>
</feature>
<dbReference type="Proteomes" id="UP000775547">
    <property type="component" value="Unassembled WGS sequence"/>
</dbReference>
<feature type="region of interest" description="Disordered" evidence="1">
    <location>
        <begin position="1"/>
        <end position="98"/>
    </location>
</feature>
<dbReference type="GO" id="GO:0005778">
    <property type="term" value="C:peroxisomal membrane"/>
    <property type="evidence" value="ECO:0007669"/>
    <property type="project" value="TreeGrafter"/>
</dbReference>
<dbReference type="PANTHER" id="PTHR12774">
    <property type="entry name" value="PEROXISOMAL BIOGENESIS FACTOR 19"/>
    <property type="match status" value="1"/>
</dbReference>
<reference evidence="2" key="1">
    <citation type="submission" date="2020-07" db="EMBL/GenBank/DDBJ databases">
        <authorList>
            <person name="Nieuwenhuis M."/>
            <person name="Van De Peppel L.J.J."/>
        </authorList>
    </citation>
    <scope>NUCLEOTIDE SEQUENCE</scope>
    <source>
        <strain evidence="2">AP01</strain>
        <tissue evidence="2">Mycelium</tissue>
    </source>
</reference>
<dbReference type="InterPro" id="IPR038322">
    <property type="entry name" value="Pex19_C_sf"/>
</dbReference>
<keyword evidence="3" id="KW-1185">Reference proteome</keyword>
<dbReference type="InterPro" id="IPR006708">
    <property type="entry name" value="Pex19"/>
</dbReference>
<feature type="region of interest" description="Disordered" evidence="1">
    <location>
        <begin position="184"/>
        <end position="244"/>
    </location>
</feature>
<evidence type="ECO:0000313" key="3">
    <source>
        <dbReference type="Proteomes" id="UP000775547"/>
    </source>
</evidence>
<comment type="caution">
    <text evidence="2">The sequence shown here is derived from an EMBL/GenBank/DDBJ whole genome shotgun (WGS) entry which is preliminary data.</text>
</comment>
<dbReference type="Pfam" id="PF04614">
    <property type="entry name" value="Pex19"/>
    <property type="match status" value="1"/>
</dbReference>
<feature type="compositionally biased region" description="Low complexity" evidence="1">
    <location>
        <begin position="189"/>
        <end position="202"/>
    </location>
</feature>
<feature type="compositionally biased region" description="Basic and acidic residues" evidence="1">
    <location>
        <begin position="213"/>
        <end position="222"/>
    </location>
</feature>
<feature type="compositionally biased region" description="Polar residues" evidence="1">
    <location>
        <begin position="223"/>
        <end position="236"/>
    </location>
</feature>
<dbReference type="EMBL" id="JABCKV010000194">
    <property type="protein sequence ID" value="KAG5642344.1"/>
    <property type="molecule type" value="Genomic_DNA"/>
</dbReference>
<dbReference type="GO" id="GO:0033328">
    <property type="term" value="F:peroxisome membrane targeting sequence binding"/>
    <property type="evidence" value="ECO:0007669"/>
    <property type="project" value="TreeGrafter"/>
</dbReference>
<proteinExistence type="predicted"/>
<organism evidence="2 3">
    <name type="scientific">Asterophora parasitica</name>
    <dbReference type="NCBI Taxonomy" id="117018"/>
    <lineage>
        <taxon>Eukaryota</taxon>
        <taxon>Fungi</taxon>
        <taxon>Dikarya</taxon>
        <taxon>Basidiomycota</taxon>
        <taxon>Agaricomycotina</taxon>
        <taxon>Agaricomycetes</taxon>
        <taxon>Agaricomycetidae</taxon>
        <taxon>Agaricales</taxon>
        <taxon>Tricholomatineae</taxon>
        <taxon>Lyophyllaceae</taxon>
        <taxon>Asterophora</taxon>
    </lineage>
</organism>
<dbReference type="Gene3D" id="1.20.120.900">
    <property type="entry name" value="Pex19, mPTS binding domain"/>
    <property type="match status" value="1"/>
</dbReference>